<dbReference type="EMBL" id="CM016559">
    <property type="protein sequence ID" value="TKW01289.1"/>
    <property type="molecule type" value="Genomic_DNA"/>
</dbReference>
<dbReference type="AlphaFoldDB" id="A0A4U6TL37"/>
<dbReference type="Proteomes" id="UP000298652">
    <property type="component" value="Chromosome 8"/>
</dbReference>
<protein>
    <submittedName>
        <fullName evidence="1">Uncharacterized protein</fullName>
    </submittedName>
</protein>
<gene>
    <name evidence="1" type="ORF">SEVIR_8G170050v2</name>
</gene>
<name>A0A4U6TL37_SETVI</name>
<dbReference type="Gramene" id="TKW01289">
    <property type="protein sequence ID" value="TKW01289"/>
    <property type="gene ID" value="SEVIR_8G170050v2"/>
</dbReference>
<evidence type="ECO:0000313" key="1">
    <source>
        <dbReference type="EMBL" id="TKW01289.1"/>
    </source>
</evidence>
<organism evidence="1 2">
    <name type="scientific">Setaria viridis</name>
    <name type="common">Green bristlegrass</name>
    <name type="synonym">Setaria italica subsp. viridis</name>
    <dbReference type="NCBI Taxonomy" id="4556"/>
    <lineage>
        <taxon>Eukaryota</taxon>
        <taxon>Viridiplantae</taxon>
        <taxon>Streptophyta</taxon>
        <taxon>Embryophyta</taxon>
        <taxon>Tracheophyta</taxon>
        <taxon>Spermatophyta</taxon>
        <taxon>Magnoliopsida</taxon>
        <taxon>Liliopsida</taxon>
        <taxon>Poales</taxon>
        <taxon>Poaceae</taxon>
        <taxon>PACMAD clade</taxon>
        <taxon>Panicoideae</taxon>
        <taxon>Panicodae</taxon>
        <taxon>Paniceae</taxon>
        <taxon>Cenchrinae</taxon>
        <taxon>Setaria</taxon>
    </lineage>
</organism>
<reference evidence="1" key="1">
    <citation type="submission" date="2019-03" db="EMBL/GenBank/DDBJ databases">
        <title>WGS assembly of Setaria viridis.</title>
        <authorList>
            <person name="Huang P."/>
            <person name="Jenkins J."/>
            <person name="Grimwood J."/>
            <person name="Barry K."/>
            <person name="Healey A."/>
            <person name="Mamidi S."/>
            <person name="Sreedasyam A."/>
            <person name="Shu S."/>
            <person name="Feldman M."/>
            <person name="Wu J."/>
            <person name="Yu Y."/>
            <person name="Chen C."/>
            <person name="Johnson J."/>
            <person name="Rokhsar D."/>
            <person name="Baxter I."/>
            <person name="Schmutz J."/>
            <person name="Brutnell T."/>
            <person name="Kellogg E."/>
        </authorList>
    </citation>
    <scope>NUCLEOTIDE SEQUENCE [LARGE SCALE GENOMIC DNA]</scope>
</reference>
<accession>A0A4U6TL37</accession>
<evidence type="ECO:0000313" key="2">
    <source>
        <dbReference type="Proteomes" id="UP000298652"/>
    </source>
</evidence>
<keyword evidence="2" id="KW-1185">Reference proteome</keyword>
<sequence>MVIYAVSTSLTIAPNKLAVTIVPNLVILVWGVPSNAGKLVLS</sequence>
<proteinExistence type="predicted"/>